<reference evidence="2" key="1">
    <citation type="journal article" date="2014" name="Front. Microbiol.">
        <title>High frequency of phylogenetically diverse reductive dehalogenase-homologous genes in deep subseafloor sedimentary metagenomes.</title>
        <authorList>
            <person name="Kawai M."/>
            <person name="Futagami T."/>
            <person name="Toyoda A."/>
            <person name="Takaki Y."/>
            <person name="Nishi S."/>
            <person name="Hori S."/>
            <person name="Arai W."/>
            <person name="Tsubouchi T."/>
            <person name="Morono Y."/>
            <person name="Uchiyama I."/>
            <person name="Ito T."/>
            <person name="Fujiyama A."/>
            <person name="Inagaki F."/>
            <person name="Takami H."/>
        </authorList>
    </citation>
    <scope>NUCLEOTIDE SEQUENCE</scope>
    <source>
        <strain evidence="2">Expedition CK06-06</strain>
    </source>
</reference>
<dbReference type="Pfam" id="PF13229">
    <property type="entry name" value="Beta_helix"/>
    <property type="match status" value="1"/>
</dbReference>
<name>X1DNV7_9ZZZZ</name>
<feature type="domain" description="Right handed beta helix" evidence="1">
    <location>
        <begin position="6"/>
        <end position="58"/>
    </location>
</feature>
<organism evidence="2">
    <name type="scientific">marine sediment metagenome</name>
    <dbReference type="NCBI Taxonomy" id="412755"/>
    <lineage>
        <taxon>unclassified sequences</taxon>
        <taxon>metagenomes</taxon>
        <taxon>ecological metagenomes</taxon>
    </lineage>
</organism>
<protein>
    <recommendedName>
        <fullName evidence="1">Right handed beta helix domain-containing protein</fullName>
    </recommendedName>
</protein>
<dbReference type="InterPro" id="IPR011050">
    <property type="entry name" value="Pectin_lyase_fold/virulence"/>
</dbReference>
<accession>X1DNV7</accession>
<feature type="non-terminal residue" evidence="2">
    <location>
        <position position="60"/>
    </location>
</feature>
<dbReference type="SUPFAM" id="SSF51126">
    <property type="entry name" value="Pectin lyase-like"/>
    <property type="match status" value="1"/>
</dbReference>
<dbReference type="InterPro" id="IPR012334">
    <property type="entry name" value="Pectin_lyas_fold"/>
</dbReference>
<comment type="caution">
    <text evidence="2">The sequence shown here is derived from an EMBL/GenBank/DDBJ whole genome shotgun (WGS) entry which is preliminary data.</text>
</comment>
<dbReference type="Gene3D" id="2.160.20.10">
    <property type="entry name" value="Single-stranded right-handed beta-helix, Pectin lyase-like"/>
    <property type="match status" value="1"/>
</dbReference>
<proteinExistence type="predicted"/>
<dbReference type="AlphaFoldDB" id="X1DNV7"/>
<dbReference type="InterPro" id="IPR039448">
    <property type="entry name" value="Beta_helix"/>
</dbReference>
<evidence type="ECO:0000259" key="1">
    <source>
        <dbReference type="Pfam" id="PF13229"/>
    </source>
</evidence>
<dbReference type="EMBL" id="BART01039024">
    <property type="protein sequence ID" value="GAH09930.1"/>
    <property type="molecule type" value="Genomic_DNA"/>
</dbReference>
<gene>
    <name evidence="2" type="ORF">S01H4_64382</name>
</gene>
<sequence>MTTVDSEISENTVTNCGGTGIQVLITATNCQITDNYVDEVTGLGIHLGNASSVEIMHNEL</sequence>
<evidence type="ECO:0000313" key="2">
    <source>
        <dbReference type="EMBL" id="GAH09930.1"/>
    </source>
</evidence>